<proteinExistence type="predicted"/>
<dbReference type="EMBL" id="MWAK01000004">
    <property type="protein sequence ID" value="OPZ93859.1"/>
    <property type="molecule type" value="Genomic_DNA"/>
</dbReference>
<sequence length="169" mass="18676">MAKIDRRVPVLGMVLAYILAVGLVAAPNWREARRLERERAAAQHSLDNLLEINARYQRSSSGLKGALRPDGATGLLTVAQQTARQLNISEKLKSAVPVYRELTGGLQAEGFDLRLEGLNTEEAVRLAEALQREDGFYLDRLALERSRDGLSLSARLRFLALKKEAGPAR</sequence>
<comment type="caution">
    <text evidence="1">The sequence shown here is derived from an EMBL/GenBank/DDBJ whole genome shotgun (WGS) entry which is preliminary data.</text>
</comment>
<dbReference type="Proteomes" id="UP000485484">
    <property type="component" value="Unassembled WGS sequence"/>
</dbReference>
<accession>A0A1V5MKX4</accession>
<name>A0A1V5MKX4_UNCT6</name>
<protein>
    <submittedName>
        <fullName evidence="1">Uncharacterized protein</fullName>
    </submittedName>
</protein>
<evidence type="ECO:0000313" key="1">
    <source>
        <dbReference type="EMBL" id="OPZ93859.1"/>
    </source>
</evidence>
<dbReference type="AlphaFoldDB" id="A0A1V5MKX4"/>
<reference evidence="1" key="1">
    <citation type="submission" date="2017-02" db="EMBL/GenBank/DDBJ databases">
        <title>Delving into the versatile metabolic prowess of the omnipresent phylum Bacteroidetes.</title>
        <authorList>
            <person name="Nobu M.K."/>
            <person name="Mei R."/>
            <person name="Narihiro T."/>
            <person name="Kuroda K."/>
            <person name="Liu W.-T."/>
        </authorList>
    </citation>
    <scope>NUCLEOTIDE SEQUENCE</scope>
    <source>
        <strain evidence="1">ADurb.Bin417</strain>
    </source>
</reference>
<organism evidence="1">
    <name type="scientific">candidate division TA06 bacterium ADurb.Bin417</name>
    <dbReference type="NCBI Taxonomy" id="1852828"/>
    <lineage>
        <taxon>Bacteria</taxon>
        <taxon>Bacteria division TA06</taxon>
    </lineage>
</organism>
<gene>
    <name evidence="1" type="ORF">BWY73_00057</name>
</gene>